<gene>
    <name evidence="4" type="ORF">JET14_17965</name>
</gene>
<dbReference type="AlphaFoldDB" id="A0A7T7HJA2"/>
<dbReference type="RefSeq" id="WP_200335309.1">
    <property type="nucleotide sequence ID" value="NZ_CP066786.1"/>
</dbReference>
<dbReference type="Pfam" id="PF13416">
    <property type="entry name" value="SBP_bac_8"/>
    <property type="match status" value="1"/>
</dbReference>
<proteinExistence type="inferred from homology"/>
<dbReference type="InterPro" id="IPR006059">
    <property type="entry name" value="SBP"/>
</dbReference>
<dbReference type="InterPro" id="IPR050490">
    <property type="entry name" value="Bact_solute-bd_prot1"/>
</dbReference>
<evidence type="ECO:0000256" key="2">
    <source>
        <dbReference type="ARBA" id="ARBA00008520"/>
    </source>
</evidence>
<dbReference type="EMBL" id="CP066786">
    <property type="protein sequence ID" value="QQM30142.1"/>
    <property type="molecule type" value="Genomic_DNA"/>
</dbReference>
<dbReference type="Gene3D" id="3.40.190.10">
    <property type="entry name" value="Periplasmic binding protein-like II"/>
    <property type="match status" value="1"/>
</dbReference>
<comment type="subcellular location">
    <subcellularLocation>
        <location evidence="1">Periplasm</location>
    </subcellularLocation>
</comment>
<dbReference type="GO" id="GO:0042597">
    <property type="term" value="C:periplasmic space"/>
    <property type="evidence" value="ECO:0007669"/>
    <property type="project" value="UniProtKB-SubCell"/>
</dbReference>
<dbReference type="SUPFAM" id="SSF53850">
    <property type="entry name" value="Periplasmic binding protein-like II"/>
    <property type="match status" value="1"/>
</dbReference>
<dbReference type="KEGG" id="mlut:JET14_17965"/>
<organism evidence="4 5">
    <name type="scientific">Martelella lutilitoris</name>
    <dbReference type="NCBI Taxonomy" id="2583532"/>
    <lineage>
        <taxon>Bacteria</taxon>
        <taxon>Pseudomonadati</taxon>
        <taxon>Pseudomonadota</taxon>
        <taxon>Alphaproteobacteria</taxon>
        <taxon>Hyphomicrobiales</taxon>
        <taxon>Aurantimonadaceae</taxon>
        <taxon>Martelella</taxon>
    </lineage>
</organism>
<dbReference type="Proteomes" id="UP000596083">
    <property type="component" value="Chromosome"/>
</dbReference>
<keyword evidence="3" id="KW-0574">Periplasm</keyword>
<accession>A0A7T7HJA2</accession>
<name>A0A7T7HJA2_9HYPH</name>
<dbReference type="PANTHER" id="PTHR43649:SF12">
    <property type="entry name" value="DIACETYLCHITOBIOSE BINDING PROTEIN DASA"/>
    <property type="match status" value="1"/>
</dbReference>
<evidence type="ECO:0000313" key="5">
    <source>
        <dbReference type="Proteomes" id="UP000596083"/>
    </source>
</evidence>
<evidence type="ECO:0000256" key="3">
    <source>
        <dbReference type="ARBA" id="ARBA00022764"/>
    </source>
</evidence>
<reference evidence="4 5" key="1">
    <citation type="submission" date="2020-12" db="EMBL/GenBank/DDBJ databases">
        <authorList>
            <person name="Zheng R.K."/>
            <person name="Sun C.M."/>
        </authorList>
    </citation>
    <scope>NUCLEOTIDE SEQUENCE [LARGE SCALE GENOMIC DNA]</scope>
    <source>
        <strain evidence="4 5">ZRK001</strain>
    </source>
</reference>
<dbReference type="PANTHER" id="PTHR43649">
    <property type="entry name" value="ARABINOSE-BINDING PROTEIN-RELATED"/>
    <property type="match status" value="1"/>
</dbReference>
<sequence>MTTLKGLTWSHPRGFAPLEAAARAWRAQTGTCIEWDTGSLQDFSTVSAAALTQDYDLLVIDHTQLGHLTRDRCLLPLQIEGRESARREIEAGAIGQTWRAYHFRGQQWAFPIDASVEVMAFRPDRLSQPPADWQALMDLAEDGKVLLPLGSPHAVMVFFTIAAGLGTPCRAEEEGPLIDEDEGIAVYERLAELASLVPEDNLAADPVAVLERLSGGDTDAVAAPFIAGYRNYATEGFRANRLAFADVPSIRGDGAAASALGGTGIAVSSACGHPEEAIDFCHWIASGPVQSSLYADAGGQPAHAAAWNDERVNAASGNFYRDTRGALERAFCRPRHGGYVRFQQEASDVIIEALRTEAPAIAVIGRLNKLFEDSFVAAPAAAV</sequence>
<evidence type="ECO:0000256" key="1">
    <source>
        <dbReference type="ARBA" id="ARBA00004418"/>
    </source>
</evidence>
<comment type="similarity">
    <text evidence="2">Belongs to the bacterial solute-binding protein 1 family.</text>
</comment>
<protein>
    <submittedName>
        <fullName evidence="4">Extracellular solute-binding protein</fullName>
    </submittedName>
</protein>
<evidence type="ECO:0000313" key="4">
    <source>
        <dbReference type="EMBL" id="QQM30142.1"/>
    </source>
</evidence>